<feature type="compositionally biased region" description="Polar residues" evidence="1">
    <location>
        <begin position="351"/>
        <end position="361"/>
    </location>
</feature>
<feature type="compositionally biased region" description="Polar residues" evidence="1">
    <location>
        <begin position="369"/>
        <end position="379"/>
    </location>
</feature>
<feature type="transmembrane region" description="Helical" evidence="2">
    <location>
        <begin position="423"/>
        <end position="444"/>
    </location>
</feature>
<feature type="region of interest" description="Disordered" evidence="1">
    <location>
        <begin position="1"/>
        <end position="202"/>
    </location>
</feature>
<accession>F9XRD6</accession>
<dbReference type="RefSeq" id="XP_003847211.1">
    <property type="nucleotide sequence ID" value="XM_003847163.1"/>
</dbReference>
<organism evidence="3 4">
    <name type="scientific">Zymoseptoria tritici (strain CBS 115943 / IPO323)</name>
    <name type="common">Speckled leaf blotch fungus</name>
    <name type="synonym">Septoria tritici</name>
    <dbReference type="NCBI Taxonomy" id="336722"/>
    <lineage>
        <taxon>Eukaryota</taxon>
        <taxon>Fungi</taxon>
        <taxon>Dikarya</taxon>
        <taxon>Ascomycota</taxon>
        <taxon>Pezizomycotina</taxon>
        <taxon>Dothideomycetes</taxon>
        <taxon>Dothideomycetidae</taxon>
        <taxon>Mycosphaerellales</taxon>
        <taxon>Mycosphaerellaceae</taxon>
        <taxon>Zymoseptoria</taxon>
    </lineage>
</organism>
<evidence type="ECO:0000256" key="2">
    <source>
        <dbReference type="SAM" id="Phobius"/>
    </source>
</evidence>
<dbReference type="InParanoid" id="F9XRD6"/>
<feature type="compositionally biased region" description="Pro residues" evidence="1">
    <location>
        <begin position="121"/>
        <end position="138"/>
    </location>
</feature>
<evidence type="ECO:0000313" key="3">
    <source>
        <dbReference type="EMBL" id="EGP82187.1"/>
    </source>
</evidence>
<feature type="region of interest" description="Disordered" evidence="1">
    <location>
        <begin position="336"/>
        <end position="413"/>
    </location>
</feature>
<evidence type="ECO:0000256" key="1">
    <source>
        <dbReference type="SAM" id="MobiDB-lite"/>
    </source>
</evidence>
<gene>
    <name evidence="3" type="ORF">MYCGRDRAFT_97788</name>
</gene>
<proteinExistence type="predicted"/>
<feature type="compositionally biased region" description="Low complexity" evidence="1">
    <location>
        <begin position="10"/>
        <end position="46"/>
    </location>
</feature>
<evidence type="ECO:0000313" key="4">
    <source>
        <dbReference type="Proteomes" id="UP000008062"/>
    </source>
</evidence>
<feature type="compositionally biased region" description="Basic and acidic residues" evidence="1">
    <location>
        <begin position="106"/>
        <end position="116"/>
    </location>
</feature>
<feature type="compositionally biased region" description="Low complexity" evidence="1">
    <location>
        <begin position="139"/>
        <end position="149"/>
    </location>
</feature>
<sequence>MDNAPNWFRSSTSTTSPRTTTPQTPTPTPDAADSSIPSPSTPSSSSMTKAEGLVKMEEITRKVNRKIARKEARISKNAGSDTNSPASTVTTPAAKDKSKSSSRRRTRDEHHDRLARGDSPPGHPHSAPPRPRPPPPPQYQHHSSSSSSTPAPPGYDPLYDVHQSQYPPYQPHPYQPHPYPPHQYQDQPQQQPTTVPRPQASHLPREEDTVWFLCGHLLDVGKAIGTAFVCMFRFWWWLVRSDWKFLYWLWCWCMSDKDDLRSDHLGRGGGGRHDGWSDGNDGRGRHDGGRTEEEKEKSREDDHVGWLKRCSQVYEAVWQRKEPQLNHYTPTKVIMSSSSTRTLPQEPPQSPRNTSPQSQEATPLFMPPQYQQHTNSGTLRQRIHTPSAMAHTPDPAYAPPPPAQPPSTPAPLRRRRLSSCTRILVGTGILIPISIFIILLSLFLPPPTPHNPHLPIDNLLSAISHTSTALELLTETANRRSDSNVFACGMIETAAETIAEPRTHAPIRRAFRALADEGGWACPDTLNYTKAKPVDVTLTNLGVALAEELWTMTTLLNRSVITSQELAAESEHIAARIRKAAPRSELCRVVPLQSHAHAHAHAVSPRPQTSWMTTFLPWTTPSPPTSFSSSSPPIHDSAALNYELDYLNITLSPAVASQAHTFAQLEKVGRQCLQRWNAWTAYVPLERLSPERGLYTMQNIEALCREFVREEDVPLPDEAVGGHANHPSSSSSSPNEIMHELTEKVVGAQKKKSSSLPLNVRAQEAFERARRRLLEVEEGERHREMEPVEEEEEARRRALSGGMQSHGFNWLAPSPHREKSAAGGWWSWLWRWLIDRIDWRQSQTGSTAAAAKRRDAATRRRRCRVLGVEEDLSKKKKKQESRGGYDYDYDHDGDDDDDDDDVDDDGHGPVETLQVTCRRWSQCARQAGQFRRVGGGGSTATDRAAAAAAAAG</sequence>
<dbReference type="KEGG" id="ztr:MYCGRDRAFT_97788"/>
<feature type="compositionally biased region" description="Pro residues" evidence="1">
    <location>
        <begin position="396"/>
        <end position="409"/>
    </location>
</feature>
<keyword evidence="2" id="KW-0472">Membrane</keyword>
<feature type="region of interest" description="Disordered" evidence="1">
    <location>
        <begin position="267"/>
        <end position="302"/>
    </location>
</feature>
<keyword evidence="4" id="KW-1185">Reference proteome</keyword>
<keyword evidence="2" id="KW-0812">Transmembrane</keyword>
<dbReference type="VEuPathDB" id="FungiDB:ZTRI_17.15"/>
<feature type="compositionally biased region" description="Basic and acidic residues" evidence="1">
    <location>
        <begin position="52"/>
        <end position="61"/>
    </location>
</feature>
<feature type="compositionally biased region" description="Acidic residues" evidence="1">
    <location>
        <begin position="891"/>
        <end position="904"/>
    </location>
</feature>
<dbReference type="EMBL" id="CM001212">
    <property type="protein sequence ID" value="EGP82187.1"/>
    <property type="molecule type" value="Genomic_DNA"/>
</dbReference>
<feature type="compositionally biased region" description="Pro residues" evidence="1">
    <location>
        <begin position="168"/>
        <end position="181"/>
    </location>
</feature>
<dbReference type="Proteomes" id="UP000008062">
    <property type="component" value="Chromosome 17"/>
</dbReference>
<reference evidence="3 4" key="1">
    <citation type="journal article" date="2011" name="PLoS Genet.">
        <title>Finished genome of the fungal wheat pathogen Mycosphaerella graminicola reveals dispensome structure, chromosome plasticity, and stealth pathogenesis.</title>
        <authorList>
            <person name="Goodwin S.B."/>
            <person name="Ben M'barek S."/>
            <person name="Dhillon B."/>
            <person name="Wittenberg A.H.J."/>
            <person name="Crane C.F."/>
            <person name="Hane J.K."/>
            <person name="Foster A.J."/>
            <person name="Van der Lee T.A.J."/>
            <person name="Grimwood J."/>
            <person name="Aerts A."/>
            <person name="Antoniw J."/>
            <person name="Bailey A."/>
            <person name="Bluhm B."/>
            <person name="Bowler J."/>
            <person name="Bristow J."/>
            <person name="van der Burgt A."/>
            <person name="Canto-Canche B."/>
            <person name="Churchill A.C.L."/>
            <person name="Conde-Ferraez L."/>
            <person name="Cools H.J."/>
            <person name="Coutinho P.M."/>
            <person name="Csukai M."/>
            <person name="Dehal P."/>
            <person name="De Wit P."/>
            <person name="Donzelli B."/>
            <person name="van de Geest H.C."/>
            <person name="van Ham R.C.H.J."/>
            <person name="Hammond-Kosack K.E."/>
            <person name="Henrissat B."/>
            <person name="Kilian A."/>
            <person name="Kobayashi A.K."/>
            <person name="Koopmann E."/>
            <person name="Kourmpetis Y."/>
            <person name="Kuzniar A."/>
            <person name="Lindquist E."/>
            <person name="Lombard V."/>
            <person name="Maliepaard C."/>
            <person name="Martins N."/>
            <person name="Mehrabi R."/>
            <person name="Nap J.P.H."/>
            <person name="Ponomarenko A."/>
            <person name="Rudd J.J."/>
            <person name="Salamov A."/>
            <person name="Schmutz J."/>
            <person name="Schouten H.J."/>
            <person name="Shapiro H."/>
            <person name="Stergiopoulos I."/>
            <person name="Torriani S.F.F."/>
            <person name="Tu H."/>
            <person name="de Vries R.P."/>
            <person name="Waalwijk C."/>
            <person name="Ware S.B."/>
            <person name="Wiebenga A."/>
            <person name="Zwiers L.-H."/>
            <person name="Oliver R.P."/>
            <person name="Grigoriev I.V."/>
            <person name="Kema G.H.J."/>
        </authorList>
    </citation>
    <scope>NUCLEOTIDE SEQUENCE [LARGE SCALE GENOMIC DNA]</scope>
    <source>
        <strain evidence="4">CBS 115943 / IPO323</strain>
    </source>
</reference>
<feature type="compositionally biased region" description="Polar residues" evidence="1">
    <location>
        <begin position="77"/>
        <end position="91"/>
    </location>
</feature>
<name>F9XRD6_ZYMTI</name>
<feature type="region of interest" description="Disordered" evidence="1">
    <location>
        <begin position="716"/>
        <end position="736"/>
    </location>
</feature>
<dbReference type="HOGENOM" id="CLU_309546_0_0_1"/>
<protein>
    <submittedName>
        <fullName evidence="3">Uncharacterized protein</fullName>
    </submittedName>
</protein>
<feature type="compositionally biased region" description="Low complexity" evidence="1">
    <location>
        <begin position="182"/>
        <end position="192"/>
    </location>
</feature>
<feature type="compositionally biased region" description="Basic and acidic residues" evidence="1">
    <location>
        <begin position="880"/>
        <end position="890"/>
    </location>
</feature>
<dbReference type="AlphaFoldDB" id="F9XRD6"/>
<dbReference type="GeneID" id="13399647"/>
<feature type="region of interest" description="Disordered" evidence="1">
    <location>
        <begin position="872"/>
        <end position="910"/>
    </location>
</feature>
<keyword evidence="2" id="KW-1133">Transmembrane helix</keyword>